<dbReference type="RefSeq" id="WP_066141624.1">
    <property type="nucleotide sequence ID" value="NZ_CBCSGM010000003.1"/>
</dbReference>
<evidence type="ECO:0000259" key="3">
    <source>
        <dbReference type="Pfam" id="PF01408"/>
    </source>
</evidence>
<dbReference type="GO" id="GO:0000166">
    <property type="term" value="F:nucleotide binding"/>
    <property type="evidence" value="ECO:0007669"/>
    <property type="project" value="InterPro"/>
</dbReference>
<dbReference type="GO" id="GO:0033712">
    <property type="term" value="F:1,5-anhydro-D-fructose reductase (1,5-anhydro-D-mannitol-forming) activity"/>
    <property type="evidence" value="ECO:0007669"/>
    <property type="project" value="UniProtKB-EC"/>
</dbReference>
<dbReference type="SUPFAM" id="SSF55347">
    <property type="entry name" value="Glyceraldehyde-3-phosphate dehydrogenase-like, C-terminal domain"/>
    <property type="match status" value="1"/>
</dbReference>
<gene>
    <name evidence="5" type="primary">afr_8</name>
    <name evidence="5" type="ORF">NCTC4824_03507</name>
</gene>
<dbReference type="Proteomes" id="UP000249134">
    <property type="component" value="Chromosome 1"/>
</dbReference>
<organism evidence="5 6">
    <name type="scientific">Lederbergia lenta</name>
    <name type="common">Bacillus lentus</name>
    <dbReference type="NCBI Taxonomy" id="1467"/>
    <lineage>
        <taxon>Bacteria</taxon>
        <taxon>Bacillati</taxon>
        <taxon>Bacillota</taxon>
        <taxon>Bacilli</taxon>
        <taxon>Bacillales</taxon>
        <taxon>Bacillaceae</taxon>
        <taxon>Lederbergia</taxon>
    </lineage>
</organism>
<dbReference type="Gene3D" id="3.40.50.720">
    <property type="entry name" value="NAD(P)-binding Rossmann-like Domain"/>
    <property type="match status" value="1"/>
</dbReference>
<dbReference type="Pfam" id="PF22725">
    <property type="entry name" value="GFO_IDH_MocA_C3"/>
    <property type="match status" value="1"/>
</dbReference>
<evidence type="ECO:0000256" key="1">
    <source>
        <dbReference type="ARBA" id="ARBA00010928"/>
    </source>
</evidence>
<dbReference type="InterPro" id="IPR000683">
    <property type="entry name" value="Gfo/Idh/MocA-like_OxRdtase_N"/>
</dbReference>
<feature type="domain" description="Gfo/Idh/MocA-like oxidoreductase N-terminal" evidence="3">
    <location>
        <begin position="7"/>
        <end position="124"/>
    </location>
</feature>
<evidence type="ECO:0000313" key="5">
    <source>
        <dbReference type="EMBL" id="SQI61938.1"/>
    </source>
</evidence>
<keyword evidence="2 5" id="KW-0560">Oxidoreductase</keyword>
<proteinExistence type="inferred from homology"/>
<dbReference type="InterPro" id="IPR055170">
    <property type="entry name" value="GFO_IDH_MocA-like_dom"/>
</dbReference>
<evidence type="ECO:0000313" key="6">
    <source>
        <dbReference type="Proteomes" id="UP000249134"/>
    </source>
</evidence>
<dbReference type="PANTHER" id="PTHR22604">
    <property type="entry name" value="OXIDOREDUCTASES"/>
    <property type="match status" value="1"/>
</dbReference>
<comment type="similarity">
    <text evidence="1">Belongs to the Gfo/Idh/MocA family.</text>
</comment>
<feature type="domain" description="GFO/IDH/MocA-like oxidoreductase" evidence="4">
    <location>
        <begin position="135"/>
        <end position="253"/>
    </location>
</feature>
<evidence type="ECO:0000259" key="4">
    <source>
        <dbReference type="Pfam" id="PF22725"/>
    </source>
</evidence>
<dbReference type="EMBL" id="LS483476">
    <property type="protein sequence ID" value="SQI61938.1"/>
    <property type="molecule type" value="Genomic_DNA"/>
</dbReference>
<dbReference type="Pfam" id="PF01408">
    <property type="entry name" value="GFO_IDH_MocA"/>
    <property type="match status" value="1"/>
</dbReference>
<dbReference type="SUPFAM" id="SSF51735">
    <property type="entry name" value="NAD(P)-binding Rossmann-fold domains"/>
    <property type="match status" value="1"/>
</dbReference>
<reference evidence="5 6" key="1">
    <citation type="submission" date="2018-06" db="EMBL/GenBank/DDBJ databases">
        <authorList>
            <consortium name="Pathogen Informatics"/>
            <person name="Doyle S."/>
        </authorList>
    </citation>
    <scope>NUCLEOTIDE SEQUENCE [LARGE SCALE GENOMIC DNA]</scope>
    <source>
        <strain evidence="5 6">NCTC4824</strain>
    </source>
</reference>
<dbReference type="PANTHER" id="PTHR22604:SF105">
    <property type="entry name" value="TRANS-1,2-DIHYDROBENZENE-1,2-DIOL DEHYDROGENASE"/>
    <property type="match status" value="1"/>
</dbReference>
<name>A0A2X4WQK1_LEDLE</name>
<dbReference type="InterPro" id="IPR050984">
    <property type="entry name" value="Gfo/Idh/MocA_domain"/>
</dbReference>
<dbReference type="STRING" id="1348624.GCA_001591545_02275"/>
<dbReference type="KEGG" id="blen:NCTC4824_03507"/>
<dbReference type="AlphaFoldDB" id="A0A2X4WQK1"/>
<dbReference type="EC" id="1.1.1.292" evidence="5"/>
<protein>
    <submittedName>
        <fullName evidence="5">Oxidoreductase</fullName>
        <ecNumber evidence="5">1.1.1.292</ecNumber>
    </submittedName>
</protein>
<dbReference type="Gene3D" id="3.30.360.10">
    <property type="entry name" value="Dihydrodipicolinate Reductase, domain 2"/>
    <property type="match status" value="1"/>
</dbReference>
<accession>A0A2X4WQK1</accession>
<sequence>MSEQKVRWGIMSTASIGKRSVIPGIQESKRNTVEAVASRSLDNAEKFAKELGIPKAYGSYEELLQDPEIDAVYIPLPNHLHKEWTLKAAAAGKHILCEKPVALDEVEAQEMIDACEKAGVILVEAYMYRHQKRYEDIKKLIKDGEIGDIRGIHGVFSFNGATNLENIRYKKEWGGGSIYDVGCYPISAARLILDEEPTAVTTHALFSPDHGDVDMMAAGIMEFSNGVSLTFDCAMWAAFRNELEILGTEGRIVMKAAFLGDQSYDIIKGDEVTTVQEENINPYALQADSFAESVLDGKETKFPADDMIRNMRAVKGALLSAEKQQRIILNEKEIKTYA</sequence>
<evidence type="ECO:0000256" key="2">
    <source>
        <dbReference type="ARBA" id="ARBA00023002"/>
    </source>
</evidence>
<dbReference type="InterPro" id="IPR036291">
    <property type="entry name" value="NAD(P)-bd_dom_sf"/>
</dbReference>
<keyword evidence="6" id="KW-1185">Reference proteome</keyword>